<dbReference type="CDD" id="cd00200">
    <property type="entry name" value="WD40"/>
    <property type="match status" value="2"/>
</dbReference>
<dbReference type="PROSITE" id="PS50082">
    <property type="entry name" value="WD_REPEATS_2"/>
    <property type="match status" value="7"/>
</dbReference>
<dbReference type="SMART" id="SM00320">
    <property type="entry name" value="WD40"/>
    <property type="match status" value="12"/>
</dbReference>
<dbReference type="GO" id="GO:1990234">
    <property type="term" value="C:transferase complex"/>
    <property type="evidence" value="ECO:0007669"/>
    <property type="project" value="UniProtKB-ARBA"/>
</dbReference>
<evidence type="ECO:0000256" key="2">
    <source>
        <dbReference type="ARBA" id="ARBA00022737"/>
    </source>
</evidence>
<feature type="repeat" description="WD" evidence="3">
    <location>
        <begin position="162"/>
        <end position="203"/>
    </location>
</feature>
<feature type="repeat" description="WD" evidence="3">
    <location>
        <begin position="78"/>
        <end position="119"/>
    </location>
</feature>
<evidence type="ECO:0000313" key="4">
    <source>
        <dbReference type="EMBL" id="KAJ7356508.1"/>
    </source>
</evidence>
<dbReference type="PANTHER" id="PTHR22847">
    <property type="entry name" value="WD40 REPEAT PROTEIN"/>
    <property type="match status" value="1"/>
</dbReference>
<evidence type="ECO:0000256" key="3">
    <source>
        <dbReference type="PROSITE-ProRule" id="PRU00221"/>
    </source>
</evidence>
<reference evidence="4" key="1">
    <citation type="submission" date="2023-03" db="EMBL/GenBank/DDBJ databases">
        <title>Massive genome expansion in bonnet fungi (Mycena s.s.) driven by repeated elements and novel gene families across ecological guilds.</title>
        <authorList>
            <consortium name="Lawrence Berkeley National Laboratory"/>
            <person name="Harder C.B."/>
            <person name="Miyauchi S."/>
            <person name="Viragh M."/>
            <person name="Kuo A."/>
            <person name="Thoen E."/>
            <person name="Andreopoulos B."/>
            <person name="Lu D."/>
            <person name="Skrede I."/>
            <person name="Drula E."/>
            <person name="Henrissat B."/>
            <person name="Morin E."/>
            <person name="Kohler A."/>
            <person name="Barry K."/>
            <person name="LaButti K."/>
            <person name="Morin E."/>
            <person name="Salamov A."/>
            <person name="Lipzen A."/>
            <person name="Mereny Z."/>
            <person name="Hegedus B."/>
            <person name="Baldrian P."/>
            <person name="Stursova M."/>
            <person name="Weitz H."/>
            <person name="Taylor A."/>
            <person name="Grigoriev I.V."/>
            <person name="Nagy L.G."/>
            <person name="Martin F."/>
            <person name="Kauserud H."/>
        </authorList>
    </citation>
    <scope>NUCLEOTIDE SEQUENCE</scope>
    <source>
        <strain evidence="4">CBHHK002</strain>
    </source>
</reference>
<comment type="caution">
    <text evidence="4">The sequence shown here is derived from an EMBL/GenBank/DDBJ whole genome shotgun (WGS) entry which is preliminary data.</text>
</comment>
<keyword evidence="5" id="KW-1185">Reference proteome</keyword>
<dbReference type="PANTHER" id="PTHR22847:SF637">
    <property type="entry name" value="WD REPEAT DOMAIN 5B"/>
    <property type="match status" value="1"/>
</dbReference>
<feature type="repeat" description="WD" evidence="3">
    <location>
        <begin position="287"/>
        <end position="328"/>
    </location>
</feature>
<dbReference type="PROSITE" id="PS50294">
    <property type="entry name" value="WD_REPEATS_REGION"/>
    <property type="match status" value="6"/>
</dbReference>
<accession>A0AAD7EZJ4</accession>
<evidence type="ECO:0000256" key="1">
    <source>
        <dbReference type="ARBA" id="ARBA00022574"/>
    </source>
</evidence>
<evidence type="ECO:0000313" key="5">
    <source>
        <dbReference type="Proteomes" id="UP001218218"/>
    </source>
</evidence>
<gene>
    <name evidence="4" type="ORF">DFH08DRAFT_459873</name>
</gene>
<organism evidence="4 5">
    <name type="scientific">Mycena albidolilacea</name>
    <dbReference type="NCBI Taxonomy" id="1033008"/>
    <lineage>
        <taxon>Eukaryota</taxon>
        <taxon>Fungi</taxon>
        <taxon>Dikarya</taxon>
        <taxon>Basidiomycota</taxon>
        <taxon>Agaricomycotina</taxon>
        <taxon>Agaricomycetes</taxon>
        <taxon>Agaricomycetidae</taxon>
        <taxon>Agaricales</taxon>
        <taxon>Marasmiineae</taxon>
        <taxon>Mycenaceae</taxon>
        <taxon>Mycena</taxon>
    </lineage>
</organism>
<dbReference type="InterPro" id="IPR015943">
    <property type="entry name" value="WD40/YVTN_repeat-like_dom_sf"/>
</dbReference>
<sequence>MMIPFQRRNMDDEIERLEGVRNFVLYDSEVADSALHIYQIASFHPAFNVQSNVCVPPDLKVRLITVPSQEWSNQPGIFGRHRDGVTCLAISPDGRKLASASKDTFVRIWDVEIGHCILETAGHTTPVLSVAFSPDGSQLVSAAEDGSIRVWDVQTGLTLVQFVGHSGAVNSVVYTTDGERVVSGSKDATIRIWSIESGQEEVSLYCQSEVLSLSISPGGTTLVSGSVRGVVQLWDIAQHKCTREVLHLGHTSTLSTVFSLDASRIAIGRWDRQVNIWNTSTGVAETTLYHRGYASSVAFSPDGSLVASGCGDGLIRIWKVSSGKLLGELDKHPMDSEVGAVVFSADGRRLFSASADATIRVWSMFDGSSRHKLSWRSCARRQQQKDHEVGHSAPVKFVAFSADERWLVSSSGRCSSSGDVLVWDTKSGKCVAKLRAFALRLAPLSFHPQSTCPTFACGFNNHVYLWDSRTWKTIAKLRGHTGRVNCVQFTYDGRTLISSSEDGTVKLWDNTSKTNTRTLSLPKSPEKFDGFEKSVSWWSRRRVHQIGAMPIDSVAPFPDDTQILMCSKGTVEIWDTDHDPTDQRSRLLAPSLWNPELTCTPSDKGDTVYVAAMAMGSARVLWDGKGERVDSNGPQWNHVRAKQYPNIVEESGWVSHTRHAQIGPRKIAWIPKNRRNMCAGALATSRSGRLFAIGSQSGLITILDVSAMVEHLEGPEPK</sequence>
<feature type="repeat" description="WD" evidence="3">
    <location>
        <begin position="331"/>
        <end position="372"/>
    </location>
</feature>
<feature type="repeat" description="WD" evidence="3">
    <location>
        <begin position="120"/>
        <end position="161"/>
    </location>
</feature>
<dbReference type="PRINTS" id="PR00320">
    <property type="entry name" value="GPROTEINBRPT"/>
</dbReference>
<dbReference type="SUPFAM" id="SSF82171">
    <property type="entry name" value="DPP6 N-terminal domain-like"/>
    <property type="match status" value="1"/>
</dbReference>
<name>A0AAD7EZJ4_9AGAR</name>
<dbReference type="Pfam" id="PF00400">
    <property type="entry name" value="WD40"/>
    <property type="match status" value="9"/>
</dbReference>
<dbReference type="EMBL" id="JARIHO010000008">
    <property type="protein sequence ID" value="KAJ7356508.1"/>
    <property type="molecule type" value="Genomic_DNA"/>
</dbReference>
<dbReference type="InterPro" id="IPR019775">
    <property type="entry name" value="WD40_repeat_CS"/>
</dbReference>
<dbReference type="SUPFAM" id="SSF50978">
    <property type="entry name" value="WD40 repeat-like"/>
    <property type="match status" value="1"/>
</dbReference>
<dbReference type="Gene3D" id="2.130.10.10">
    <property type="entry name" value="YVTN repeat-like/Quinoprotein amine dehydrogenase"/>
    <property type="match status" value="4"/>
</dbReference>
<feature type="repeat" description="WD" evidence="3">
    <location>
        <begin position="207"/>
        <end position="244"/>
    </location>
</feature>
<feature type="repeat" description="WD" evidence="3">
    <location>
        <begin position="477"/>
        <end position="518"/>
    </location>
</feature>
<dbReference type="InterPro" id="IPR001680">
    <property type="entry name" value="WD40_rpt"/>
</dbReference>
<keyword evidence="1 3" id="KW-0853">WD repeat</keyword>
<dbReference type="InterPro" id="IPR020472">
    <property type="entry name" value="WD40_PAC1"/>
</dbReference>
<protein>
    <submittedName>
        <fullName evidence="4">WD40-repeat-containing domain protein</fullName>
    </submittedName>
</protein>
<dbReference type="PROSITE" id="PS00678">
    <property type="entry name" value="WD_REPEATS_1"/>
    <property type="match status" value="2"/>
</dbReference>
<proteinExistence type="predicted"/>
<dbReference type="Proteomes" id="UP001218218">
    <property type="component" value="Unassembled WGS sequence"/>
</dbReference>
<dbReference type="InterPro" id="IPR036322">
    <property type="entry name" value="WD40_repeat_dom_sf"/>
</dbReference>
<dbReference type="AlphaFoldDB" id="A0AAD7EZJ4"/>
<keyword evidence="2" id="KW-0677">Repeat</keyword>